<keyword evidence="5" id="KW-0560">Oxidoreductase</keyword>
<dbReference type="SUPFAM" id="SSF54637">
    <property type="entry name" value="Thioesterase/thiol ester dehydrase-isomerase"/>
    <property type="match status" value="2"/>
</dbReference>
<keyword evidence="6" id="KW-0443">Lipid metabolism</keyword>
<dbReference type="GO" id="GO:0016853">
    <property type="term" value="F:isomerase activity"/>
    <property type="evidence" value="ECO:0007669"/>
    <property type="project" value="UniProtKB-KW"/>
</dbReference>
<dbReference type="InterPro" id="IPR051687">
    <property type="entry name" value="Peroxisomal_Beta-Oxidation"/>
</dbReference>
<dbReference type="PANTHER" id="PTHR45024">
    <property type="entry name" value="DEHYDROGENASES, SHORT CHAIN"/>
    <property type="match status" value="1"/>
</dbReference>
<keyword evidence="13" id="KW-1185">Reference proteome</keyword>
<dbReference type="InterPro" id="IPR036291">
    <property type="entry name" value="NAD(P)-bd_dom_sf"/>
</dbReference>
<evidence type="ECO:0000313" key="13">
    <source>
        <dbReference type="Proteomes" id="UP000494165"/>
    </source>
</evidence>
<dbReference type="PRINTS" id="PR00081">
    <property type="entry name" value="GDHRDH"/>
</dbReference>
<dbReference type="PRINTS" id="PR00080">
    <property type="entry name" value="SDRFAMILY"/>
</dbReference>
<accession>A0A8S1C2N3</accession>
<dbReference type="CDD" id="cd05353">
    <property type="entry name" value="hydroxyacyl-CoA-like_DH_SDR_c-like"/>
    <property type="match status" value="1"/>
</dbReference>
<comment type="pathway">
    <text evidence="2">Lipid metabolism; fatty acid beta-oxidation.</text>
</comment>
<comment type="caution">
    <text evidence="12">The sequence shown here is derived from an EMBL/GenBank/DDBJ whole genome shotgun (WGS) entry which is preliminary data.</text>
</comment>
<dbReference type="InterPro" id="IPR002539">
    <property type="entry name" value="MaoC-like_dom"/>
</dbReference>
<dbReference type="InterPro" id="IPR029069">
    <property type="entry name" value="HotDog_dom_sf"/>
</dbReference>
<evidence type="ECO:0000313" key="12">
    <source>
        <dbReference type="EMBL" id="CAB3362431.1"/>
    </source>
</evidence>
<dbReference type="InterPro" id="IPR054357">
    <property type="entry name" value="MFE-2_N"/>
</dbReference>
<keyword evidence="7" id="KW-0576">Peroxisome</keyword>
<keyword evidence="4" id="KW-0276">Fatty acid metabolism</keyword>
<dbReference type="Pfam" id="PF22622">
    <property type="entry name" value="MFE-2_hydrat-2_N"/>
    <property type="match status" value="1"/>
</dbReference>
<dbReference type="Gene3D" id="3.10.129.10">
    <property type="entry name" value="Hotdog Thioesterase"/>
    <property type="match status" value="1"/>
</dbReference>
<dbReference type="Gene3D" id="3.40.50.720">
    <property type="entry name" value="NAD(P)-binding Rossmann-like Domain"/>
    <property type="match status" value="1"/>
</dbReference>
<dbReference type="CDD" id="cd03448">
    <property type="entry name" value="HDE_HSD"/>
    <property type="match status" value="1"/>
</dbReference>
<proteinExistence type="inferred from homology"/>
<dbReference type="Gene3D" id="1.10.287.4290">
    <property type="match status" value="1"/>
</dbReference>
<dbReference type="FunFam" id="3.10.129.10:FF:000013">
    <property type="entry name" value="Peroxisomal multifunctional enzyme type 2"/>
    <property type="match status" value="1"/>
</dbReference>
<evidence type="ECO:0000256" key="2">
    <source>
        <dbReference type="ARBA" id="ARBA00005005"/>
    </source>
</evidence>
<dbReference type="GO" id="GO:0006631">
    <property type="term" value="P:fatty acid metabolic process"/>
    <property type="evidence" value="ECO:0007669"/>
    <property type="project" value="UniProtKB-KW"/>
</dbReference>
<keyword evidence="9" id="KW-0456">Lyase</keyword>
<dbReference type="GO" id="GO:0005777">
    <property type="term" value="C:peroxisome"/>
    <property type="evidence" value="ECO:0007669"/>
    <property type="project" value="UniProtKB-SubCell"/>
</dbReference>
<evidence type="ECO:0000256" key="1">
    <source>
        <dbReference type="ARBA" id="ARBA00004275"/>
    </source>
</evidence>
<evidence type="ECO:0000256" key="6">
    <source>
        <dbReference type="ARBA" id="ARBA00023098"/>
    </source>
</evidence>
<keyword evidence="8" id="KW-0413">Isomerase</keyword>
<dbReference type="Pfam" id="PF01575">
    <property type="entry name" value="MaoC_dehydratas"/>
    <property type="match status" value="1"/>
</dbReference>
<dbReference type="InterPro" id="IPR002347">
    <property type="entry name" value="SDR_fam"/>
</dbReference>
<dbReference type="GO" id="GO:0016491">
    <property type="term" value="F:oxidoreductase activity"/>
    <property type="evidence" value="ECO:0007669"/>
    <property type="project" value="UniProtKB-KW"/>
</dbReference>
<dbReference type="Pfam" id="PF00106">
    <property type="entry name" value="adh_short"/>
    <property type="match status" value="1"/>
</dbReference>
<evidence type="ECO:0000256" key="8">
    <source>
        <dbReference type="ARBA" id="ARBA00023235"/>
    </source>
</evidence>
<dbReference type="PROSITE" id="PS00061">
    <property type="entry name" value="ADH_SHORT"/>
    <property type="match status" value="1"/>
</dbReference>
<gene>
    <name evidence="12" type="ORF">CLODIP_2_CD14369</name>
</gene>
<dbReference type="InterPro" id="IPR020904">
    <property type="entry name" value="Sc_DH/Rdtase_CS"/>
</dbReference>
<dbReference type="FunFam" id="3.40.50.720:FF:000185">
    <property type="entry name" value="peroxisomal multifunctional enzyme type 2"/>
    <property type="match status" value="1"/>
</dbReference>
<evidence type="ECO:0000259" key="11">
    <source>
        <dbReference type="SMART" id="SM00822"/>
    </source>
</evidence>
<dbReference type="GO" id="GO:0018812">
    <property type="term" value="F:3-hydroxyacyl-CoA dehydratase activity"/>
    <property type="evidence" value="ECO:0007669"/>
    <property type="project" value="UniProtKB-ARBA"/>
</dbReference>
<evidence type="ECO:0000256" key="10">
    <source>
        <dbReference type="ARBA" id="ARBA00073497"/>
    </source>
</evidence>
<evidence type="ECO:0000256" key="7">
    <source>
        <dbReference type="ARBA" id="ARBA00023140"/>
    </source>
</evidence>
<protein>
    <recommendedName>
        <fullName evidence="10">Peroxisomal multifunctional enzyme type 2</fullName>
    </recommendedName>
</protein>
<dbReference type="InterPro" id="IPR057326">
    <property type="entry name" value="KR_dom"/>
</dbReference>
<comment type="similarity">
    <text evidence="3">Belongs to the short-chain dehydrogenases/reductases (SDR) family.</text>
</comment>
<name>A0A8S1C2N3_9INSE</name>
<dbReference type="PANTHER" id="PTHR45024:SF2">
    <property type="entry name" value="SCP2 DOMAIN-CONTAINING PROTEIN"/>
    <property type="match status" value="1"/>
</dbReference>
<evidence type="ECO:0000256" key="9">
    <source>
        <dbReference type="ARBA" id="ARBA00023239"/>
    </source>
</evidence>
<feature type="domain" description="Ketoreductase" evidence="11">
    <location>
        <begin position="41"/>
        <end position="234"/>
    </location>
</feature>
<dbReference type="Proteomes" id="UP000494165">
    <property type="component" value="Unassembled WGS sequence"/>
</dbReference>
<comment type="subcellular location">
    <subcellularLocation>
        <location evidence="1">Peroxisome</location>
    </subcellularLocation>
</comment>
<dbReference type="OrthoDB" id="3592703at2759"/>
<evidence type="ECO:0000256" key="3">
    <source>
        <dbReference type="ARBA" id="ARBA00006484"/>
    </source>
</evidence>
<evidence type="ECO:0000256" key="4">
    <source>
        <dbReference type="ARBA" id="ARBA00022832"/>
    </source>
</evidence>
<dbReference type="SMART" id="SM00822">
    <property type="entry name" value="PKS_KR"/>
    <property type="match status" value="1"/>
</dbReference>
<organism evidence="12 13">
    <name type="scientific">Cloeon dipterum</name>
    <dbReference type="NCBI Taxonomy" id="197152"/>
    <lineage>
        <taxon>Eukaryota</taxon>
        <taxon>Metazoa</taxon>
        <taxon>Ecdysozoa</taxon>
        <taxon>Arthropoda</taxon>
        <taxon>Hexapoda</taxon>
        <taxon>Insecta</taxon>
        <taxon>Pterygota</taxon>
        <taxon>Palaeoptera</taxon>
        <taxon>Ephemeroptera</taxon>
        <taxon>Pisciforma</taxon>
        <taxon>Baetidae</taxon>
        <taxon>Cloeon</taxon>
    </lineage>
</organism>
<dbReference type="EMBL" id="CADEPI010000009">
    <property type="protein sequence ID" value="CAB3362431.1"/>
    <property type="molecule type" value="Genomic_DNA"/>
</dbReference>
<dbReference type="AlphaFoldDB" id="A0A8S1C2N3"/>
<dbReference type="SUPFAM" id="SSF51735">
    <property type="entry name" value="NAD(P)-binding Rossmann-fold domains"/>
    <property type="match status" value="1"/>
</dbReference>
<sequence length="622" mass="66964">MLTADRAYHNRSPLDCMRAGAIGAAVRGSEGKEIRSTVQGRVAVVTGAGAGLGRAYALLLAERGAKVVVNDLGGARDGGGKSSQAADKVVQEIRSKNGTAVADYNSVEDGHKIVETAVSAFGRIDILINNAGILRDKSFARISDQDWDLVHAVHLRGAFKTTQAAWPHFKKQGYGRIVMTASNSGLLGNFGQANYSAAKMGLVGLSNTLAIEGAKGNIHCNVIVPTAASRLTEDILPPEFFAELKPELIAPVVAWLCHEDNTDNGAIIESAAGWAGKSYIVTSQGSVLRKRIGDAVSIEDVRDRWTDVTDMSTAKYRESIQEASGELLNVLEAVRDGPKEDEISKTFQITDKDVILYALAVGTPISDLHLLYESHENFCALPAFWINTGLVALMESDIIVKAIPGEDISLANLLHGEQYLEIFEQPATNGPLEVRCKVADVLDKGSGAVVIVDVESYDQNGTKVAFSQITSFFVGAGNFGGRRTSPRAINAVEVPKRKPDATIRQMTNPQQAAVYRLTGDLNPLHIDPDFAAIGGFAKPPLHGLCSLGFAVRHVLRQYANSDPRLFKALKVRFTKPVFPGETLQTDMWQEGSRIHFQTKCVESNNVVIGSNCNLVSVENGIS</sequence>
<reference evidence="12 13" key="1">
    <citation type="submission" date="2020-04" db="EMBL/GenBank/DDBJ databases">
        <authorList>
            <person name="Alioto T."/>
            <person name="Alioto T."/>
            <person name="Gomez Garrido J."/>
        </authorList>
    </citation>
    <scope>NUCLEOTIDE SEQUENCE [LARGE SCALE GENOMIC DNA]</scope>
</reference>
<evidence type="ECO:0000256" key="5">
    <source>
        <dbReference type="ARBA" id="ARBA00023002"/>
    </source>
</evidence>